<evidence type="ECO:0000313" key="2">
    <source>
        <dbReference type="EMBL" id="MFC3107714.1"/>
    </source>
</evidence>
<proteinExistence type="predicted"/>
<dbReference type="InterPro" id="IPR036291">
    <property type="entry name" value="NAD(P)-bd_dom_sf"/>
</dbReference>
<dbReference type="PANTHER" id="PTHR33303">
    <property type="entry name" value="CYTOPLASMIC PROTEIN-RELATED"/>
    <property type="match status" value="1"/>
</dbReference>
<comment type="caution">
    <text evidence="2">The sequence shown here is derived from an EMBL/GenBank/DDBJ whole genome shotgun (WGS) entry which is preliminary data.</text>
</comment>
<dbReference type="SMART" id="SM00881">
    <property type="entry name" value="CoA_binding"/>
    <property type="match status" value="1"/>
</dbReference>
<dbReference type="InterPro" id="IPR003781">
    <property type="entry name" value="CoA-bd"/>
</dbReference>
<reference evidence="3" key="1">
    <citation type="journal article" date="2019" name="Int. J. Syst. Evol. Microbiol.">
        <title>The Global Catalogue of Microorganisms (GCM) 10K type strain sequencing project: providing services to taxonomists for standard genome sequencing and annotation.</title>
        <authorList>
            <consortium name="The Broad Institute Genomics Platform"/>
            <consortium name="The Broad Institute Genome Sequencing Center for Infectious Disease"/>
            <person name="Wu L."/>
            <person name="Ma J."/>
        </authorList>
    </citation>
    <scope>NUCLEOTIDE SEQUENCE [LARGE SCALE GENOMIC DNA]</scope>
    <source>
        <strain evidence="3">KCTC 42986</strain>
    </source>
</reference>
<dbReference type="Proteomes" id="UP001595530">
    <property type="component" value="Unassembled WGS sequence"/>
</dbReference>
<dbReference type="RefSeq" id="WP_390321497.1">
    <property type="nucleotide sequence ID" value="NZ_JBHRTP010000018.1"/>
</dbReference>
<gene>
    <name evidence="2" type="ORF">ACFOFO_07030</name>
</gene>
<dbReference type="SUPFAM" id="SSF51735">
    <property type="entry name" value="NAD(P)-binding Rossmann-fold domains"/>
    <property type="match status" value="1"/>
</dbReference>
<dbReference type="Pfam" id="PF13380">
    <property type="entry name" value="CoA_binding_2"/>
    <property type="match status" value="1"/>
</dbReference>
<evidence type="ECO:0000313" key="3">
    <source>
        <dbReference type="Proteomes" id="UP001595530"/>
    </source>
</evidence>
<keyword evidence="3" id="KW-1185">Reference proteome</keyword>
<organism evidence="2 3">
    <name type="scientific">Undibacterium arcticum</name>
    <dbReference type="NCBI Taxonomy" id="1762892"/>
    <lineage>
        <taxon>Bacteria</taxon>
        <taxon>Pseudomonadati</taxon>
        <taxon>Pseudomonadota</taxon>
        <taxon>Betaproteobacteria</taxon>
        <taxon>Burkholderiales</taxon>
        <taxon>Oxalobacteraceae</taxon>
        <taxon>Undibacterium</taxon>
    </lineage>
</organism>
<dbReference type="PANTHER" id="PTHR33303:SF2">
    <property type="entry name" value="COA-BINDING DOMAIN-CONTAINING PROTEIN"/>
    <property type="match status" value="1"/>
</dbReference>
<dbReference type="EMBL" id="JBHRTP010000018">
    <property type="protein sequence ID" value="MFC3107714.1"/>
    <property type="molecule type" value="Genomic_DNA"/>
</dbReference>
<feature type="domain" description="CoA-binding" evidence="1">
    <location>
        <begin position="12"/>
        <end position="113"/>
    </location>
</feature>
<accession>A0ABV7F0N8</accession>
<protein>
    <submittedName>
        <fullName evidence="2">CoA-binding protein</fullName>
    </submittedName>
</protein>
<name>A0ABV7F0N8_9BURK</name>
<evidence type="ECO:0000259" key="1">
    <source>
        <dbReference type="SMART" id="SM00881"/>
    </source>
</evidence>
<sequence>MTTDARSIAQILADTHTIAVVGLSAKTDRASHQVAYYLQSHGYRIIPVNPTYAGTHILGEPCFSTLAEAAASLAQENIRIDLVDCFRRAEAILPIADAAIQIGAAVLWMQLGISNQAAAAKAEAAGLTVVMDRCLKIEHARRR</sequence>
<dbReference type="Gene3D" id="3.40.50.720">
    <property type="entry name" value="NAD(P)-binding Rossmann-like Domain"/>
    <property type="match status" value="1"/>
</dbReference>